<dbReference type="EMBL" id="AMZH03012793">
    <property type="protein sequence ID" value="RRT50384.1"/>
    <property type="molecule type" value="Genomic_DNA"/>
</dbReference>
<feature type="compositionally biased region" description="Basic and acidic residues" evidence="1">
    <location>
        <begin position="97"/>
        <end position="106"/>
    </location>
</feature>
<feature type="region of interest" description="Disordered" evidence="1">
    <location>
        <begin position="70"/>
        <end position="149"/>
    </location>
</feature>
<evidence type="ECO:0000256" key="1">
    <source>
        <dbReference type="SAM" id="MobiDB-lite"/>
    </source>
</evidence>
<gene>
    <name evidence="2" type="ORF">B296_00020905</name>
</gene>
<feature type="compositionally biased region" description="Low complexity" evidence="1">
    <location>
        <begin position="16"/>
        <end position="27"/>
    </location>
</feature>
<evidence type="ECO:0000313" key="2">
    <source>
        <dbReference type="EMBL" id="RRT50384.1"/>
    </source>
</evidence>
<sequence>MNLSPSNLDVNLSSTPFLDPDLALPSLDDPDPDPNPCRSIHRLTDTKDLIPYQELGGIGEENCTCLEEELEAQGSGEATARAAKERILSSETPKHRKESEKKEEITKQSSRLEQAEEKRRHLLHELGSPNPDRGHVPPHPGGPPDVAIVYSGTFSSRNAENPKTLEGLTAGTSHRTASRCNYAAVGAKGVPNAIFHVSSSPTGPPALVPEGATLPQALLPVSSTVGCDEARQLKPSRDGGEKNSPLRGGAARLHELEVEVEMEELS</sequence>
<name>A0A426YF66_ENSVE</name>
<organism evidence="2 3">
    <name type="scientific">Ensete ventricosum</name>
    <name type="common">Abyssinian banana</name>
    <name type="synonym">Musa ensete</name>
    <dbReference type="NCBI Taxonomy" id="4639"/>
    <lineage>
        <taxon>Eukaryota</taxon>
        <taxon>Viridiplantae</taxon>
        <taxon>Streptophyta</taxon>
        <taxon>Embryophyta</taxon>
        <taxon>Tracheophyta</taxon>
        <taxon>Spermatophyta</taxon>
        <taxon>Magnoliopsida</taxon>
        <taxon>Liliopsida</taxon>
        <taxon>Zingiberales</taxon>
        <taxon>Musaceae</taxon>
        <taxon>Ensete</taxon>
    </lineage>
</organism>
<protein>
    <submittedName>
        <fullName evidence="2">Uncharacterized protein</fullName>
    </submittedName>
</protein>
<dbReference type="Proteomes" id="UP000287651">
    <property type="component" value="Unassembled WGS sequence"/>
</dbReference>
<evidence type="ECO:0000313" key="3">
    <source>
        <dbReference type="Proteomes" id="UP000287651"/>
    </source>
</evidence>
<comment type="caution">
    <text evidence="2">The sequence shown here is derived from an EMBL/GenBank/DDBJ whole genome shotgun (WGS) entry which is preliminary data.</text>
</comment>
<proteinExistence type="predicted"/>
<dbReference type="AlphaFoldDB" id="A0A426YF66"/>
<feature type="region of interest" description="Disordered" evidence="1">
    <location>
        <begin position="1"/>
        <end position="42"/>
    </location>
</feature>
<reference evidence="2 3" key="1">
    <citation type="journal article" date="2014" name="Agronomy (Basel)">
        <title>A Draft Genome Sequence for Ensete ventricosum, the Drought-Tolerant Tree Against Hunger.</title>
        <authorList>
            <person name="Harrison J."/>
            <person name="Moore K.A."/>
            <person name="Paszkiewicz K."/>
            <person name="Jones T."/>
            <person name="Grant M."/>
            <person name="Ambacheew D."/>
            <person name="Muzemil S."/>
            <person name="Studholme D.J."/>
        </authorList>
    </citation>
    <scope>NUCLEOTIDE SEQUENCE [LARGE SCALE GENOMIC DNA]</scope>
</reference>
<feature type="compositionally biased region" description="Basic and acidic residues" evidence="1">
    <location>
        <begin position="231"/>
        <end position="241"/>
    </location>
</feature>
<feature type="compositionally biased region" description="Polar residues" evidence="1">
    <location>
        <begin position="1"/>
        <end position="15"/>
    </location>
</feature>
<feature type="region of interest" description="Disordered" evidence="1">
    <location>
        <begin position="231"/>
        <end position="266"/>
    </location>
</feature>
<accession>A0A426YF66</accession>